<dbReference type="Proteomes" id="UP000064967">
    <property type="component" value="Chromosome"/>
</dbReference>
<accession>A0A0K1PV11</accession>
<sequence length="191" mass="21341">MTEFKTRGYGIAAALKYCREGVDPARRPKVIASISPETIRYIESLKSAEWYPTVPMTEMFNAVIAACDGDMKLAEQDLIGCGIFAARDASNTFLRLVMRVLTPTLFAKKLPSLYARDNNKGTVEVDVTEDRVVAHFKDTLGFDHLAAMSAGWMNFALESMGKQVTSYKITEWAVTRPNVPDFKIEMGWKNA</sequence>
<name>A0A0K1PV11_9BACT</name>
<organism evidence="1 2">
    <name type="scientific">Labilithrix luteola</name>
    <dbReference type="NCBI Taxonomy" id="1391654"/>
    <lineage>
        <taxon>Bacteria</taxon>
        <taxon>Pseudomonadati</taxon>
        <taxon>Myxococcota</taxon>
        <taxon>Polyangia</taxon>
        <taxon>Polyangiales</taxon>
        <taxon>Labilitrichaceae</taxon>
        <taxon>Labilithrix</taxon>
    </lineage>
</organism>
<proteinExistence type="predicted"/>
<evidence type="ECO:0000313" key="1">
    <source>
        <dbReference type="EMBL" id="AKU97362.1"/>
    </source>
</evidence>
<gene>
    <name evidence="1" type="ORF">AKJ09_04026</name>
</gene>
<dbReference type="KEGG" id="llu:AKJ09_04026"/>
<dbReference type="EMBL" id="CP012333">
    <property type="protein sequence ID" value="AKU97362.1"/>
    <property type="molecule type" value="Genomic_DNA"/>
</dbReference>
<dbReference type="AlphaFoldDB" id="A0A0K1PV11"/>
<evidence type="ECO:0000313" key="2">
    <source>
        <dbReference type="Proteomes" id="UP000064967"/>
    </source>
</evidence>
<reference evidence="1 2" key="1">
    <citation type="submission" date="2015-08" db="EMBL/GenBank/DDBJ databases">
        <authorList>
            <person name="Babu N.S."/>
            <person name="Beckwith C.J."/>
            <person name="Beseler K.G."/>
            <person name="Brison A."/>
            <person name="Carone J.V."/>
            <person name="Caskin T.P."/>
            <person name="Diamond M."/>
            <person name="Durham M.E."/>
            <person name="Foxe J.M."/>
            <person name="Go M."/>
            <person name="Henderson B.A."/>
            <person name="Jones I.B."/>
            <person name="McGettigan J.A."/>
            <person name="Micheletti S.J."/>
            <person name="Nasrallah M.E."/>
            <person name="Ortiz D."/>
            <person name="Piller C.R."/>
            <person name="Privatt S.R."/>
            <person name="Schneider S.L."/>
            <person name="Sharp S."/>
            <person name="Smith T.C."/>
            <person name="Stanton J.D."/>
            <person name="Ullery H.E."/>
            <person name="Wilson R.J."/>
            <person name="Serrano M.G."/>
            <person name="Buck G."/>
            <person name="Lee V."/>
            <person name="Wang Y."/>
            <person name="Carvalho R."/>
            <person name="Voegtly L."/>
            <person name="Shi R."/>
            <person name="Duckworth R."/>
            <person name="Johnson A."/>
            <person name="Loviza R."/>
            <person name="Walstead R."/>
            <person name="Shah Z."/>
            <person name="Kiflezghi M."/>
            <person name="Wade K."/>
            <person name="Ball S.L."/>
            <person name="Bradley K.W."/>
            <person name="Asai D.J."/>
            <person name="Bowman C.A."/>
            <person name="Russell D.A."/>
            <person name="Pope W.H."/>
            <person name="Jacobs-Sera D."/>
            <person name="Hendrix R.W."/>
            <person name="Hatfull G.F."/>
        </authorList>
    </citation>
    <scope>NUCLEOTIDE SEQUENCE [LARGE SCALE GENOMIC DNA]</scope>
    <source>
        <strain evidence="1 2">DSM 27648</strain>
    </source>
</reference>
<dbReference type="RefSeq" id="WP_146648509.1">
    <property type="nucleotide sequence ID" value="NZ_CP012333.1"/>
</dbReference>
<keyword evidence="2" id="KW-1185">Reference proteome</keyword>
<dbReference type="OrthoDB" id="5532640at2"/>
<protein>
    <submittedName>
        <fullName evidence="1">Uncharacterized protein</fullName>
    </submittedName>
</protein>